<name>A0AAV2Z0R2_9STRA</name>
<dbReference type="GO" id="GO:0043171">
    <property type="term" value="P:peptide catabolic process"/>
    <property type="evidence" value="ECO:0007669"/>
    <property type="project" value="TreeGrafter"/>
</dbReference>
<dbReference type="AlphaFoldDB" id="A0AAV2Z0R2"/>
<evidence type="ECO:0008006" key="14">
    <source>
        <dbReference type="Google" id="ProtNLM"/>
    </source>
</evidence>
<keyword evidence="13" id="KW-1185">Reference proteome</keyword>
<keyword evidence="3" id="KW-0479">Metal-binding</keyword>
<dbReference type="GO" id="GO:0051603">
    <property type="term" value="P:proteolysis involved in protein catabolic process"/>
    <property type="evidence" value="ECO:0007669"/>
    <property type="project" value="TreeGrafter"/>
</dbReference>
<keyword evidence="5" id="KW-0862">Zinc</keyword>
<dbReference type="SUPFAM" id="SSF63411">
    <property type="entry name" value="LuxS/MPP-like metallohydrolase"/>
    <property type="match status" value="4"/>
</dbReference>
<dbReference type="GO" id="GO:0005829">
    <property type="term" value="C:cytosol"/>
    <property type="evidence" value="ECO:0007669"/>
    <property type="project" value="TreeGrafter"/>
</dbReference>
<evidence type="ECO:0000259" key="8">
    <source>
        <dbReference type="Pfam" id="PF00675"/>
    </source>
</evidence>
<dbReference type="FunFam" id="3.30.830.10:FF:000004">
    <property type="entry name" value="Putative insulin-degrading enzyme"/>
    <property type="match status" value="1"/>
</dbReference>
<protein>
    <recommendedName>
        <fullName evidence="14">Insulin-degrading enzyme</fullName>
    </recommendedName>
</protein>
<dbReference type="InterPro" id="IPR001431">
    <property type="entry name" value="Pept_M16_Zn_BS"/>
</dbReference>
<dbReference type="Proteomes" id="UP001146120">
    <property type="component" value="Unassembled WGS sequence"/>
</dbReference>
<dbReference type="GO" id="GO:0046872">
    <property type="term" value="F:metal ion binding"/>
    <property type="evidence" value="ECO:0007669"/>
    <property type="project" value="UniProtKB-KW"/>
</dbReference>
<evidence type="ECO:0000259" key="10">
    <source>
        <dbReference type="Pfam" id="PF16187"/>
    </source>
</evidence>
<dbReference type="Pfam" id="PF16187">
    <property type="entry name" value="Peptidase_M16_M"/>
    <property type="match status" value="1"/>
</dbReference>
<evidence type="ECO:0000313" key="13">
    <source>
        <dbReference type="Proteomes" id="UP001146120"/>
    </source>
</evidence>
<evidence type="ECO:0000256" key="7">
    <source>
        <dbReference type="RuleBase" id="RU004447"/>
    </source>
</evidence>
<dbReference type="FunFam" id="3.30.830.10:FF:000003">
    <property type="entry name" value="Insulin-degrading enzyme"/>
    <property type="match status" value="1"/>
</dbReference>
<feature type="domain" description="Peptidase M16 middle/third" evidence="10">
    <location>
        <begin position="380"/>
        <end position="670"/>
    </location>
</feature>
<comment type="caution">
    <text evidence="12">The sequence shown here is derived from an EMBL/GenBank/DDBJ whole genome shotgun (WGS) entry which is preliminary data.</text>
</comment>
<dbReference type="InterPro" id="IPR054734">
    <property type="entry name" value="PqqF-like_C_4"/>
</dbReference>
<organism evidence="12 13">
    <name type="scientific">Lagenidium giganteum</name>
    <dbReference type="NCBI Taxonomy" id="4803"/>
    <lineage>
        <taxon>Eukaryota</taxon>
        <taxon>Sar</taxon>
        <taxon>Stramenopiles</taxon>
        <taxon>Oomycota</taxon>
        <taxon>Peronosporomycetes</taxon>
        <taxon>Pythiales</taxon>
        <taxon>Pythiaceae</taxon>
    </lineage>
</organism>
<dbReference type="InterPro" id="IPR032632">
    <property type="entry name" value="Peptidase_M16_M"/>
</dbReference>
<dbReference type="InterPro" id="IPR007863">
    <property type="entry name" value="Peptidase_M16_C"/>
</dbReference>
<evidence type="ECO:0000259" key="11">
    <source>
        <dbReference type="Pfam" id="PF22456"/>
    </source>
</evidence>
<reference evidence="12" key="2">
    <citation type="journal article" date="2023" name="Microbiol Resour">
        <title>Decontamination and Annotation of the Draft Genome Sequence of the Oomycete Lagenidium giganteum ARSEF 373.</title>
        <authorList>
            <person name="Morgan W.R."/>
            <person name="Tartar A."/>
        </authorList>
    </citation>
    <scope>NUCLEOTIDE SEQUENCE</scope>
    <source>
        <strain evidence="12">ARSEF 373</strain>
    </source>
</reference>
<dbReference type="Gene3D" id="3.30.830.10">
    <property type="entry name" value="Metalloenzyme, LuxS/M16 peptidase-like"/>
    <property type="match status" value="4"/>
</dbReference>
<evidence type="ECO:0000256" key="4">
    <source>
        <dbReference type="ARBA" id="ARBA00022801"/>
    </source>
</evidence>
<feature type="domain" description="Coenzyme PQQ synthesis protein F-like C-terminal lobe" evidence="11">
    <location>
        <begin position="779"/>
        <end position="878"/>
    </location>
</feature>
<dbReference type="InterPro" id="IPR011249">
    <property type="entry name" value="Metalloenz_LuxS/M16"/>
</dbReference>
<proteinExistence type="inferred from homology"/>
<feature type="domain" description="Peptidase M16 C-terminal" evidence="9">
    <location>
        <begin position="194"/>
        <end position="374"/>
    </location>
</feature>
<keyword evidence="2" id="KW-0645">Protease</keyword>
<feature type="domain" description="Peptidase M16 N-terminal" evidence="8">
    <location>
        <begin position="31"/>
        <end position="167"/>
    </location>
</feature>
<gene>
    <name evidence="12" type="ORF">N0F65_007876</name>
</gene>
<dbReference type="GO" id="GO:0004222">
    <property type="term" value="F:metalloendopeptidase activity"/>
    <property type="evidence" value="ECO:0007669"/>
    <property type="project" value="InterPro"/>
</dbReference>
<dbReference type="Pfam" id="PF22456">
    <property type="entry name" value="PqqF-like_C_4"/>
    <property type="match status" value="1"/>
</dbReference>
<evidence type="ECO:0000259" key="9">
    <source>
        <dbReference type="Pfam" id="PF05193"/>
    </source>
</evidence>
<comment type="similarity">
    <text evidence="1 7">Belongs to the peptidase M16 family.</text>
</comment>
<dbReference type="InterPro" id="IPR011765">
    <property type="entry name" value="Pept_M16_N"/>
</dbReference>
<evidence type="ECO:0000256" key="5">
    <source>
        <dbReference type="ARBA" id="ARBA00022833"/>
    </source>
</evidence>
<dbReference type="PANTHER" id="PTHR43690">
    <property type="entry name" value="NARDILYSIN"/>
    <property type="match status" value="1"/>
</dbReference>
<keyword evidence="4" id="KW-0378">Hydrolase</keyword>
<keyword evidence="6" id="KW-0482">Metalloprotease</keyword>
<sequence length="1000" mass="114586">MASLVLSHGLEVSALDERQYECLTLENSLQVLLISDPKTEKASAAMDVHVGHQSDPAELPGLAHFLEHMLFLGTEKYPDENSYKQYLSAHSGRSNASTSQMHTNYYFDVLSEHFHEALDRFAQFFIAPLFTASATEREMNAVNSENAKNLQNDHRRLYQLQKSLANPAHPFHKFGTGNIETLGHTPKQQGIDVRKALIEFHATYYSASIMKLVIYGKDDLETLGTWARQLFSAIKNTGRSFPTFGDVLPFDDTRLPRQIEVAPVKDLRIIDVSWPMPSLYWLYQTKPSKILSHLMGHEGKGSILSYLKAKKWANGLSAGLSRDNEDWALFSVKVEATEAGIEHYEGVVVAVYEYLAMLRRSLPLPTWIFEETKDLALVEFQFKSKETPINYTSYLAGVMHKYPTKYIVSGGYLLYNYDEAKVEELLSLCTPKRMRLTIVSKKYEGKTESIEKWYTTPYTEKHIDADKLAQWERVDVANDELALPHRNDFICTDFRIVTPPASTSKPFQHPQLLRQDDECRLWYLPDTVFRKPKLSLSFMFYSPMVSSSAYHAVLTSLFVRYLKDELTECSYDAELAGMDYSLSFNSRAIELYVGGFSHKLPLLLFKIVEQMLAMTKPDFSYTEAVFERMKDRTKRMYQNFFLEEPYQHAMYATNLLLESTKWSVEEKIEAINAVKLKDLVLHAQVLFQQLFVETFFYGNIETAGAHSLLADVLKHFEFGDKVFPLLPSQNNRPRIVQLAPETEYAFLRREWNPENCNSAICSIYQLGEESIELRARLELFAHMIKEPCFNQLRTQEQLGYLVFSGAMREEGIEYFRVLIQSDVASPTVLDQRIELFLTTFRGVMVQMAPKLWSKNVQAVVKALVEKPKRESEEFMRSWREIAHETFVFDRRHRVAAIVETLQKADLLAFYDEFISAERRSKLSSQVFGSAHPLVQFAVDASEKQASPTPLVASAALDAQASISGHSQLRVVQINDIDTFKQTMPLFPQRMRGSVPTPAKL</sequence>
<evidence type="ECO:0000256" key="1">
    <source>
        <dbReference type="ARBA" id="ARBA00007261"/>
    </source>
</evidence>
<evidence type="ECO:0000313" key="12">
    <source>
        <dbReference type="EMBL" id="DBA00232.1"/>
    </source>
</evidence>
<reference evidence="12" key="1">
    <citation type="submission" date="2022-11" db="EMBL/GenBank/DDBJ databases">
        <authorList>
            <person name="Morgan W.R."/>
            <person name="Tartar A."/>
        </authorList>
    </citation>
    <scope>NUCLEOTIDE SEQUENCE</scope>
    <source>
        <strain evidence="12">ARSEF 373</strain>
    </source>
</reference>
<evidence type="ECO:0000256" key="2">
    <source>
        <dbReference type="ARBA" id="ARBA00022670"/>
    </source>
</evidence>
<dbReference type="InterPro" id="IPR050626">
    <property type="entry name" value="Peptidase_M16"/>
</dbReference>
<dbReference type="EMBL" id="DAKRPA010000067">
    <property type="protein sequence ID" value="DBA00232.1"/>
    <property type="molecule type" value="Genomic_DNA"/>
</dbReference>
<dbReference type="GO" id="GO:0005739">
    <property type="term" value="C:mitochondrion"/>
    <property type="evidence" value="ECO:0007669"/>
    <property type="project" value="TreeGrafter"/>
</dbReference>
<evidence type="ECO:0000256" key="6">
    <source>
        <dbReference type="ARBA" id="ARBA00023049"/>
    </source>
</evidence>
<dbReference type="FunFam" id="3.30.830.10:FF:000005">
    <property type="entry name" value="nardilysin isoform X1"/>
    <property type="match status" value="1"/>
</dbReference>
<dbReference type="PROSITE" id="PS00143">
    <property type="entry name" value="INSULINASE"/>
    <property type="match status" value="1"/>
</dbReference>
<dbReference type="Pfam" id="PF00675">
    <property type="entry name" value="Peptidase_M16"/>
    <property type="match status" value="1"/>
</dbReference>
<dbReference type="PANTHER" id="PTHR43690:SF18">
    <property type="entry name" value="INSULIN-DEGRADING ENZYME-RELATED"/>
    <property type="match status" value="1"/>
</dbReference>
<evidence type="ECO:0000256" key="3">
    <source>
        <dbReference type="ARBA" id="ARBA00022723"/>
    </source>
</evidence>
<dbReference type="Pfam" id="PF05193">
    <property type="entry name" value="Peptidase_M16_C"/>
    <property type="match status" value="1"/>
</dbReference>
<accession>A0AAV2Z0R2</accession>